<keyword evidence="1" id="KW-0472">Membrane</keyword>
<organism evidence="2 3">
    <name type="scientific">Streptacidiphilus cavernicola</name>
    <dbReference type="NCBI Taxonomy" id="3342716"/>
    <lineage>
        <taxon>Bacteria</taxon>
        <taxon>Bacillati</taxon>
        <taxon>Actinomycetota</taxon>
        <taxon>Actinomycetes</taxon>
        <taxon>Kitasatosporales</taxon>
        <taxon>Streptomycetaceae</taxon>
        <taxon>Streptacidiphilus</taxon>
    </lineage>
</organism>
<feature type="transmembrane region" description="Helical" evidence="1">
    <location>
        <begin position="38"/>
        <end position="56"/>
    </location>
</feature>
<evidence type="ECO:0008006" key="4">
    <source>
        <dbReference type="Google" id="ProtNLM"/>
    </source>
</evidence>
<evidence type="ECO:0000313" key="3">
    <source>
        <dbReference type="Proteomes" id="UP001592528"/>
    </source>
</evidence>
<reference evidence="2 3" key="1">
    <citation type="submission" date="2024-09" db="EMBL/GenBank/DDBJ databases">
        <authorList>
            <person name="Lee S.D."/>
        </authorList>
    </citation>
    <scope>NUCLEOTIDE SEQUENCE [LARGE SCALE GENOMIC DNA]</scope>
    <source>
        <strain evidence="2 3">N1-5</strain>
    </source>
</reference>
<accession>A0ABV6UZL2</accession>
<dbReference type="RefSeq" id="WP_380524993.1">
    <property type="nucleotide sequence ID" value="NZ_JBHEZZ010000035.1"/>
</dbReference>
<protein>
    <recommendedName>
        <fullName evidence="4">LPXTG cell wall anchor domain-containing protein</fullName>
    </recommendedName>
</protein>
<gene>
    <name evidence="2" type="ORF">ACEZDJ_37005</name>
</gene>
<keyword evidence="1" id="KW-1133">Transmembrane helix</keyword>
<dbReference type="Proteomes" id="UP001592528">
    <property type="component" value="Unassembled WGS sequence"/>
</dbReference>
<evidence type="ECO:0000313" key="2">
    <source>
        <dbReference type="EMBL" id="MFC1406900.1"/>
    </source>
</evidence>
<proteinExistence type="predicted"/>
<dbReference type="EMBL" id="JBHEZZ010000035">
    <property type="protein sequence ID" value="MFC1406900.1"/>
    <property type="molecule type" value="Genomic_DNA"/>
</dbReference>
<keyword evidence="3" id="KW-1185">Reference proteome</keyword>
<evidence type="ECO:0000256" key="1">
    <source>
        <dbReference type="SAM" id="Phobius"/>
    </source>
</evidence>
<comment type="caution">
    <text evidence="2">The sequence shown here is derived from an EMBL/GenBank/DDBJ whole genome shotgun (WGS) entry which is preliminary data.</text>
</comment>
<keyword evidence="1" id="KW-0812">Transmembrane</keyword>
<sequence length="67" mass="6740">MWVRGVGGVLLIALGAVWVAQGTGAVHGSTMSGHSQYAALGVLVILAGVALLGWAWRVRAGRSRGGG</sequence>
<name>A0ABV6UZL2_9ACTN</name>